<dbReference type="InterPro" id="IPR046342">
    <property type="entry name" value="CBS_dom_sf"/>
</dbReference>
<accession>A0AAU9EDK0</accession>
<evidence type="ECO:0000313" key="4">
    <source>
        <dbReference type="EMBL" id="BEQ14895.1"/>
    </source>
</evidence>
<dbReference type="RefSeq" id="WP_338606566.1">
    <property type="nucleotide sequence ID" value="NZ_AP028679.1"/>
</dbReference>
<feature type="domain" description="CBS" evidence="3">
    <location>
        <begin position="7"/>
        <end position="63"/>
    </location>
</feature>
<dbReference type="Pfam" id="PF00571">
    <property type="entry name" value="CBS"/>
    <property type="match status" value="2"/>
</dbReference>
<evidence type="ECO:0000256" key="1">
    <source>
        <dbReference type="ARBA" id="ARBA00022737"/>
    </source>
</evidence>
<dbReference type="PANTHER" id="PTHR48108:SF34">
    <property type="entry name" value="CBS DOMAIN-CONTAINING PROTEIN YHCV"/>
    <property type="match status" value="1"/>
</dbReference>
<dbReference type="CDD" id="cd04584">
    <property type="entry name" value="CBS_pair_AcuB_like"/>
    <property type="match status" value="1"/>
</dbReference>
<dbReference type="EMBL" id="AP028679">
    <property type="protein sequence ID" value="BEQ14895.1"/>
    <property type="molecule type" value="Genomic_DNA"/>
</dbReference>
<dbReference type="AlphaFoldDB" id="A0AAU9EDK0"/>
<dbReference type="KEGG" id="dmp:FAK_19610"/>
<evidence type="ECO:0000256" key="2">
    <source>
        <dbReference type="PROSITE-ProRule" id="PRU00703"/>
    </source>
</evidence>
<dbReference type="SMART" id="SM00116">
    <property type="entry name" value="CBS"/>
    <property type="match status" value="2"/>
</dbReference>
<evidence type="ECO:0000259" key="3">
    <source>
        <dbReference type="PROSITE" id="PS51371"/>
    </source>
</evidence>
<dbReference type="SUPFAM" id="SSF54631">
    <property type="entry name" value="CBS-domain pair"/>
    <property type="match status" value="1"/>
</dbReference>
<sequence length="197" mass="21405">MIVANRMSPDPWTISPEASVAEALKLMQDHGVRHLPVVEDGLLVGLVTDIDLRTAYFASLLEEIKVRDVMAHDPIVVQAGDTVFQAARVIHQNKLTGMPVVENGRLVGIITLADILGVLVALLGLLEDSTRLDVALKPGSESLEEVYAIIRRQGGEVISVAQLSSDVGRRIYTFRLKKTELEPLVAVLQEAGHGVML</sequence>
<evidence type="ECO:0000313" key="5">
    <source>
        <dbReference type="Proteomes" id="UP001366166"/>
    </source>
</evidence>
<keyword evidence="2" id="KW-0129">CBS domain</keyword>
<dbReference type="PANTHER" id="PTHR48108">
    <property type="entry name" value="CBS DOMAIN-CONTAINING PROTEIN CBSX2, CHLOROPLASTIC"/>
    <property type="match status" value="1"/>
</dbReference>
<dbReference type="InterPro" id="IPR000644">
    <property type="entry name" value="CBS_dom"/>
</dbReference>
<dbReference type="PROSITE" id="PS51371">
    <property type="entry name" value="CBS"/>
    <property type="match status" value="2"/>
</dbReference>
<dbReference type="Proteomes" id="UP001366166">
    <property type="component" value="Chromosome"/>
</dbReference>
<keyword evidence="5" id="KW-1185">Reference proteome</keyword>
<dbReference type="InterPro" id="IPR051462">
    <property type="entry name" value="CBS_domain-containing"/>
</dbReference>
<keyword evidence="1" id="KW-0677">Repeat</keyword>
<organism evidence="4 5">
    <name type="scientific">Desulfoferula mesophila</name>
    <dbReference type="NCBI Taxonomy" id="3058419"/>
    <lineage>
        <taxon>Bacteria</taxon>
        <taxon>Pseudomonadati</taxon>
        <taxon>Thermodesulfobacteriota</taxon>
        <taxon>Desulfarculia</taxon>
        <taxon>Desulfarculales</taxon>
        <taxon>Desulfarculaceae</taxon>
        <taxon>Desulfoferula</taxon>
    </lineage>
</organism>
<gene>
    <name evidence="4" type="ORF">FAK_19610</name>
</gene>
<name>A0AAU9EDK0_9BACT</name>
<proteinExistence type="predicted"/>
<reference evidence="5" key="1">
    <citation type="journal article" date="2023" name="Arch. Microbiol.">
        <title>Desulfoferula mesophilus gen. nov. sp. nov., a mesophilic sulfate-reducing bacterium isolated from a brackish lake sediment.</title>
        <authorList>
            <person name="Watanabe T."/>
            <person name="Yabe T."/>
            <person name="Tsuji J.M."/>
            <person name="Fukui M."/>
        </authorList>
    </citation>
    <scope>NUCLEOTIDE SEQUENCE [LARGE SCALE GENOMIC DNA]</scope>
    <source>
        <strain evidence="5">12FAK</strain>
    </source>
</reference>
<dbReference type="Gene3D" id="3.10.580.10">
    <property type="entry name" value="CBS-domain"/>
    <property type="match status" value="1"/>
</dbReference>
<feature type="domain" description="CBS" evidence="3">
    <location>
        <begin position="70"/>
        <end position="129"/>
    </location>
</feature>
<protein>
    <submittedName>
        <fullName evidence="4">Signal transduction protein</fullName>
    </submittedName>
</protein>